<keyword evidence="6" id="KW-1185">Reference proteome</keyword>
<name>A0ABN1P3N4_9PSEU</name>
<dbReference type="PROSITE" id="PS51118">
    <property type="entry name" value="HTH_HXLR"/>
    <property type="match status" value="1"/>
</dbReference>
<evidence type="ECO:0000256" key="2">
    <source>
        <dbReference type="ARBA" id="ARBA00023125"/>
    </source>
</evidence>
<comment type="caution">
    <text evidence="5">The sequence shown here is derived from an EMBL/GenBank/DDBJ whole genome shotgun (WGS) entry which is preliminary data.</text>
</comment>
<evidence type="ECO:0000256" key="3">
    <source>
        <dbReference type="ARBA" id="ARBA00023163"/>
    </source>
</evidence>
<keyword evidence="3" id="KW-0804">Transcription</keyword>
<feature type="domain" description="HTH hxlR-type" evidence="4">
    <location>
        <begin position="21"/>
        <end position="120"/>
    </location>
</feature>
<accession>A0ABN1P3N4</accession>
<dbReference type="Gene3D" id="1.10.10.10">
    <property type="entry name" value="Winged helix-like DNA-binding domain superfamily/Winged helix DNA-binding domain"/>
    <property type="match status" value="1"/>
</dbReference>
<dbReference type="InterPro" id="IPR036390">
    <property type="entry name" value="WH_DNA-bd_sf"/>
</dbReference>
<evidence type="ECO:0000259" key="4">
    <source>
        <dbReference type="PROSITE" id="PS51118"/>
    </source>
</evidence>
<dbReference type="SUPFAM" id="SSF46785">
    <property type="entry name" value="Winged helix' DNA-binding domain"/>
    <property type="match status" value="1"/>
</dbReference>
<dbReference type="InterPro" id="IPR036388">
    <property type="entry name" value="WH-like_DNA-bd_sf"/>
</dbReference>
<dbReference type="Pfam" id="PF01638">
    <property type="entry name" value="HxlR"/>
    <property type="match status" value="1"/>
</dbReference>
<sequence>MTLQLSGRMARAERTEAGDACPIERSISLIGRRSTVLLLREASYGTSRFDDFVRRTGLTESVTADQLRRLVAEGLLTKHPYREPAQRQRFEYVLTEAGHDLVPILLALGSWGEKHRPRSHRIRLVHADCGAPIHVEVRCEAGHAPPESEVAVVLEDRPAT</sequence>
<reference evidence="5 6" key="1">
    <citation type="journal article" date="2019" name="Int. J. Syst. Evol. Microbiol.">
        <title>The Global Catalogue of Microorganisms (GCM) 10K type strain sequencing project: providing services to taxonomists for standard genome sequencing and annotation.</title>
        <authorList>
            <consortium name="The Broad Institute Genomics Platform"/>
            <consortium name="The Broad Institute Genome Sequencing Center for Infectious Disease"/>
            <person name="Wu L."/>
            <person name="Ma J."/>
        </authorList>
    </citation>
    <scope>NUCLEOTIDE SEQUENCE [LARGE SCALE GENOMIC DNA]</scope>
    <source>
        <strain evidence="5 6">JCM 11117</strain>
    </source>
</reference>
<keyword evidence="2" id="KW-0238">DNA-binding</keyword>
<evidence type="ECO:0000256" key="1">
    <source>
        <dbReference type="ARBA" id="ARBA00023015"/>
    </source>
</evidence>
<dbReference type="InterPro" id="IPR002577">
    <property type="entry name" value="HTH_HxlR"/>
</dbReference>
<dbReference type="Proteomes" id="UP001499967">
    <property type="component" value="Unassembled WGS sequence"/>
</dbReference>
<keyword evidence="1" id="KW-0805">Transcription regulation</keyword>
<dbReference type="EMBL" id="BAAAHP010000013">
    <property type="protein sequence ID" value="GAA0921814.1"/>
    <property type="molecule type" value="Genomic_DNA"/>
</dbReference>
<organism evidence="5 6">
    <name type="scientific">Pseudonocardia zijingensis</name>
    <dbReference type="NCBI Taxonomy" id="153376"/>
    <lineage>
        <taxon>Bacteria</taxon>
        <taxon>Bacillati</taxon>
        <taxon>Actinomycetota</taxon>
        <taxon>Actinomycetes</taxon>
        <taxon>Pseudonocardiales</taxon>
        <taxon>Pseudonocardiaceae</taxon>
        <taxon>Pseudonocardia</taxon>
    </lineage>
</organism>
<gene>
    <name evidence="5" type="ORF">GCM10009559_04910</name>
</gene>
<dbReference type="PANTHER" id="PTHR33204:SF18">
    <property type="entry name" value="TRANSCRIPTIONAL REGULATORY PROTEIN"/>
    <property type="match status" value="1"/>
</dbReference>
<evidence type="ECO:0000313" key="6">
    <source>
        <dbReference type="Proteomes" id="UP001499967"/>
    </source>
</evidence>
<dbReference type="RefSeq" id="WP_343938387.1">
    <property type="nucleotide sequence ID" value="NZ_BAAAHP010000013.1"/>
</dbReference>
<protein>
    <submittedName>
        <fullName evidence="5">Helix-turn-helix domain-containing protein</fullName>
    </submittedName>
</protein>
<evidence type="ECO:0000313" key="5">
    <source>
        <dbReference type="EMBL" id="GAA0921814.1"/>
    </source>
</evidence>
<dbReference type="PANTHER" id="PTHR33204">
    <property type="entry name" value="TRANSCRIPTIONAL REGULATOR, MARR FAMILY"/>
    <property type="match status" value="1"/>
</dbReference>
<proteinExistence type="predicted"/>